<keyword evidence="1" id="KW-0808">Transferase</keyword>
<keyword evidence="2" id="KW-0012">Acyltransferase</keyword>
<protein>
    <submittedName>
        <fullName evidence="3">Uncharacterized protein</fullName>
    </submittedName>
</protein>
<organism evidence="3 4">
    <name type="scientific">Penstemon davidsonii</name>
    <dbReference type="NCBI Taxonomy" id="160366"/>
    <lineage>
        <taxon>Eukaryota</taxon>
        <taxon>Viridiplantae</taxon>
        <taxon>Streptophyta</taxon>
        <taxon>Embryophyta</taxon>
        <taxon>Tracheophyta</taxon>
        <taxon>Spermatophyta</taxon>
        <taxon>Magnoliopsida</taxon>
        <taxon>eudicotyledons</taxon>
        <taxon>Gunneridae</taxon>
        <taxon>Pentapetalae</taxon>
        <taxon>asterids</taxon>
        <taxon>lamiids</taxon>
        <taxon>Lamiales</taxon>
        <taxon>Plantaginaceae</taxon>
        <taxon>Cheloneae</taxon>
        <taxon>Penstemon</taxon>
    </lineage>
</organism>
<dbReference type="Proteomes" id="UP001291926">
    <property type="component" value="Unassembled WGS sequence"/>
</dbReference>
<dbReference type="InterPro" id="IPR051504">
    <property type="entry name" value="Plant_metabolite_acyltrans"/>
</dbReference>
<reference evidence="3 4" key="1">
    <citation type="journal article" date="2023" name="bioRxiv">
        <title>Genome report: Whole genome sequence and annotation of Penstemon davidsonii.</title>
        <authorList>
            <person name="Ostevik K.L."/>
            <person name="Alabady M."/>
            <person name="Zhang M."/>
            <person name="Rausher M.D."/>
        </authorList>
    </citation>
    <scope>NUCLEOTIDE SEQUENCE [LARGE SCALE GENOMIC DNA]</scope>
    <source>
        <strain evidence="3">DNT005</strain>
        <tissue evidence="3">Whole leaf</tissue>
    </source>
</reference>
<evidence type="ECO:0000256" key="1">
    <source>
        <dbReference type="ARBA" id="ARBA00022679"/>
    </source>
</evidence>
<keyword evidence="4" id="KW-1185">Reference proteome</keyword>
<sequence length="449" mass="50408">MTSTLLQNLQIPPPPEAAATELSLPLAFFDIPWLHFHPIRRLIFYEFPCSKSYFIDTLIPKLNDSLSITLKHYVPLAGNLLYPVNTENKPIIRFTPGDSVSLTVAESNKVFDNLIGNHARDADQFYDFVPELPLKEGPEYKSVPVVAVKVTLFLGRGICIGFANLHSLGDASSIVGFIRAWAEISKFGGDEEYLIKQGDFSPLFDRSVIKDPKGVDDIYWSVMKNIPFKETTFPLPTERVRATFILNQTDIKKLKDLVLSENPGLVQVSSFVVATAYIWTCFVKSGEEVEDDEYFIFAVDCRSRITPPLPSNYFGNCLGYGMAKIKNRELVKNDGFVLAAKTIADDIKNRVNNKDEVLKGVENWMSEFSKIFEMRVLGISGSPKFDLYSADFGWGKARKVEAVTIDGEKYSMALCKSREFEGGLEVGWSLPKERMETFAAIFADGLNFS</sequence>
<dbReference type="Pfam" id="PF02458">
    <property type="entry name" value="Transferase"/>
    <property type="match status" value="1"/>
</dbReference>
<evidence type="ECO:0000256" key="2">
    <source>
        <dbReference type="ARBA" id="ARBA00023315"/>
    </source>
</evidence>
<evidence type="ECO:0000313" key="4">
    <source>
        <dbReference type="Proteomes" id="UP001291926"/>
    </source>
</evidence>
<dbReference type="PANTHER" id="PTHR31625">
    <property type="match status" value="1"/>
</dbReference>
<gene>
    <name evidence="3" type="ORF">RD792_006196</name>
</gene>
<dbReference type="Gene3D" id="3.30.559.10">
    <property type="entry name" value="Chloramphenicol acetyltransferase-like domain"/>
    <property type="match status" value="2"/>
</dbReference>
<accession>A0ABR0DCA3</accession>
<dbReference type="EMBL" id="JAYDYQ010002152">
    <property type="protein sequence ID" value="KAK4486888.1"/>
    <property type="molecule type" value="Genomic_DNA"/>
</dbReference>
<evidence type="ECO:0000313" key="3">
    <source>
        <dbReference type="EMBL" id="KAK4486888.1"/>
    </source>
</evidence>
<proteinExistence type="predicted"/>
<comment type="caution">
    <text evidence="3">The sequence shown here is derived from an EMBL/GenBank/DDBJ whole genome shotgun (WGS) entry which is preliminary data.</text>
</comment>
<dbReference type="InterPro" id="IPR023213">
    <property type="entry name" value="CAT-like_dom_sf"/>
</dbReference>
<name>A0ABR0DCA3_9LAMI</name>